<keyword evidence="1" id="KW-1133">Transmembrane helix</keyword>
<organism evidence="2 3">
    <name type="scientific">Geomicrobium halophilum</name>
    <dbReference type="NCBI Taxonomy" id="549000"/>
    <lineage>
        <taxon>Bacteria</taxon>
        <taxon>Bacillati</taxon>
        <taxon>Bacillota</taxon>
        <taxon>Bacilli</taxon>
        <taxon>Bacillales</taxon>
        <taxon>Geomicrobium</taxon>
    </lineage>
</organism>
<gene>
    <name evidence="2" type="ORF">HNR44_002524</name>
</gene>
<reference evidence="2 3" key="1">
    <citation type="submission" date="2020-08" db="EMBL/GenBank/DDBJ databases">
        <title>Genomic Encyclopedia of Type Strains, Phase IV (KMG-IV): sequencing the most valuable type-strain genomes for metagenomic binning, comparative biology and taxonomic classification.</title>
        <authorList>
            <person name="Goeker M."/>
        </authorList>
    </citation>
    <scope>NUCLEOTIDE SEQUENCE [LARGE SCALE GENOMIC DNA]</scope>
    <source>
        <strain evidence="2 3">DSM 21769</strain>
    </source>
</reference>
<evidence type="ECO:0000313" key="3">
    <source>
        <dbReference type="Proteomes" id="UP000568839"/>
    </source>
</evidence>
<keyword evidence="1" id="KW-0472">Membrane</keyword>
<feature type="transmembrane region" description="Helical" evidence="1">
    <location>
        <begin position="33"/>
        <end position="55"/>
    </location>
</feature>
<dbReference type="EMBL" id="JACHHJ010000003">
    <property type="protein sequence ID" value="MBB6450541.1"/>
    <property type="molecule type" value="Genomic_DNA"/>
</dbReference>
<dbReference type="RefSeq" id="WP_184404598.1">
    <property type="nucleotide sequence ID" value="NZ_JACHHJ010000003.1"/>
</dbReference>
<evidence type="ECO:0000313" key="2">
    <source>
        <dbReference type="EMBL" id="MBB6450541.1"/>
    </source>
</evidence>
<feature type="transmembrane region" description="Helical" evidence="1">
    <location>
        <begin position="7"/>
        <end position="27"/>
    </location>
</feature>
<comment type="caution">
    <text evidence="2">The sequence shown here is derived from an EMBL/GenBank/DDBJ whole genome shotgun (WGS) entry which is preliminary data.</text>
</comment>
<evidence type="ECO:0000256" key="1">
    <source>
        <dbReference type="SAM" id="Phobius"/>
    </source>
</evidence>
<name>A0A841PVY4_9BACL</name>
<keyword evidence="3" id="KW-1185">Reference proteome</keyword>
<sequence>MRSLKAIITTGAIIAVSQFVLTVIYQGLFAEQIHWPFVIVSTLIMAILVITTAIARKRMVKETEEKP</sequence>
<dbReference type="Proteomes" id="UP000568839">
    <property type="component" value="Unassembled WGS sequence"/>
</dbReference>
<proteinExistence type="predicted"/>
<keyword evidence="1" id="KW-0812">Transmembrane</keyword>
<protein>
    <submittedName>
        <fullName evidence="2">Putative oligopeptide transporter (OPT) family protein</fullName>
    </submittedName>
</protein>
<dbReference type="AlphaFoldDB" id="A0A841PVY4"/>
<accession>A0A841PVY4</accession>